<accession>A0A3N5Y0S3</accession>
<dbReference type="InterPro" id="IPR036388">
    <property type="entry name" value="WH-like_DNA-bd_sf"/>
</dbReference>
<keyword evidence="7" id="KW-1185">Reference proteome</keyword>
<dbReference type="SUPFAM" id="SSF46894">
    <property type="entry name" value="C-terminal effector domain of the bipartite response regulators"/>
    <property type="match status" value="1"/>
</dbReference>
<evidence type="ECO:0000259" key="5">
    <source>
        <dbReference type="PROSITE" id="PS51755"/>
    </source>
</evidence>
<dbReference type="AlphaFoldDB" id="A0A3N5Y0S3"/>
<dbReference type="Proteomes" id="UP000275281">
    <property type="component" value="Unassembled WGS sequence"/>
</dbReference>
<evidence type="ECO:0000256" key="1">
    <source>
        <dbReference type="ARBA" id="ARBA00009820"/>
    </source>
</evidence>
<keyword evidence="4" id="KW-0472">Membrane</keyword>
<dbReference type="EMBL" id="RPOK01000003">
    <property type="protein sequence ID" value="RPJ66493.1"/>
    <property type="molecule type" value="Genomic_DNA"/>
</dbReference>
<dbReference type="InterPro" id="IPR011042">
    <property type="entry name" value="6-blade_b-propeller_TolB-like"/>
</dbReference>
<protein>
    <recommendedName>
        <fullName evidence="5">OmpR/PhoB-type domain-containing protein</fullName>
    </recommendedName>
</protein>
<feature type="domain" description="OmpR/PhoB-type" evidence="5">
    <location>
        <begin position="2"/>
        <end position="100"/>
    </location>
</feature>
<dbReference type="Gene3D" id="1.10.10.10">
    <property type="entry name" value="Winged helix-like DNA-binding domain superfamily/Winged helix DNA-binding domain"/>
    <property type="match status" value="1"/>
</dbReference>
<sequence>MAQQFWVNNYYIDITRNQIHHQEQATHLPPKALKVLAVLASRAGEVVSHDELMALVWANSVVGPNTLQRAIAQLRKAFGDDSKQQAFIKTHAKKGYSLEANVRWEESNVAASQTESLPDKGSARRNWLLAIPMFVMLLVGVWVFWPIPQLYDQVTPLTASDEQEYNAAYSPDGKYLVFNRFVGQCESHLWAKDLNNGQEVRLSTEPGTYGQVSWSTDGTQLAFIKQSTCADVIEQNTLCWQLQTLDFAQAWNGNGQNQLRYDCADTETTHPTWMNDGRIAMLYYADGAQRSPNVMIYDPIANQANTLELAEKGDIYALDYARETELLAVVMLLDSHEHRLLTFTPDGEIQSLATIQRKAYQSVYDRFPIRFTPDGESFLTEVNGRIYRLDLEGELNPINTVFQNDLSMPRHHPTENKIAVTHGVQNYDVGVLTLDNDKTTLDFFARSTSTDINARFQPGGELIAYVSYRSGHAQIWIADGDKSYQLTQFENGIYGSLFSWSPDGRRIVVNLNNQLAVVKLNGDYQVLNTMIPVFVLMPWTQHNHMLVTSTQTQKAQLFQVDMQTAEVKDLQVSNVMWAAYIEDGTILYADYQKQFWLLSGEGRKALPTISNKLVGKNALLEGSYLYGIDMQDQLWRYQLNTNELQHISTINKDIMLISDIKNGQILASQFVGGRRELLELSPEAK</sequence>
<dbReference type="PROSITE" id="PS51755">
    <property type="entry name" value="OMPR_PHOB"/>
    <property type="match status" value="1"/>
</dbReference>
<dbReference type="Pfam" id="PF00486">
    <property type="entry name" value="Trans_reg_C"/>
    <property type="match status" value="1"/>
</dbReference>
<dbReference type="GO" id="GO:0006355">
    <property type="term" value="P:regulation of DNA-templated transcription"/>
    <property type="evidence" value="ECO:0007669"/>
    <property type="project" value="InterPro"/>
</dbReference>
<dbReference type="InterPro" id="IPR001867">
    <property type="entry name" value="OmpR/PhoB-type_DNA-bd"/>
</dbReference>
<evidence type="ECO:0000313" key="6">
    <source>
        <dbReference type="EMBL" id="RPJ66493.1"/>
    </source>
</evidence>
<proteinExistence type="inferred from homology"/>
<feature type="transmembrane region" description="Helical" evidence="4">
    <location>
        <begin position="127"/>
        <end position="145"/>
    </location>
</feature>
<organism evidence="6 7">
    <name type="scientific">Alteromonas sediminis</name>
    <dbReference type="NCBI Taxonomy" id="2259342"/>
    <lineage>
        <taxon>Bacteria</taxon>
        <taxon>Pseudomonadati</taxon>
        <taxon>Pseudomonadota</taxon>
        <taxon>Gammaproteobacteria</taxon>
        <taxon>Alteromonadales</taxon>
        <taxon>Alteromonadaceae</taxon>
        <taxon>Alteromonas/Salinimonas group</taxon>
        <taxon>Alteromonas</taxon>
    </lineage>
</organism>
<comment type="similarity">
    <text evidence="1">Belongs to the TolB family.</text>
</comment>
<name>A0A3N5Y0S3_9ALTE</name>
<dbReference type="RefSeq" id="WP_124027851.1">
    <property type="nucleotide sequence ID" value="NZ_JBHRSN010000006.1"/>
</dbReference>
<dbReference type="GO" id="GO:0003677">
    <property type="term" value="F:DNA binding"/>
    <property type="evidence" value="ECO:0007669"/>
    <property type="project" value="UniProtKB-UniRule"/>
</dbReference>
<evidence type="ECO:0000256" key="2">
    <source>
        <dbReference type="ARBA" id="ARBA00023125"/>
    </source>
</evidence>
<feature type="DNA-binding region" description="OmpR/PhoB-type" evidence="3">
    <location>
        <begin position="2"/>
        <end position="100"/>
    </location>
</feature>
<keyword evidence="4" id="KW-0812">Transmembrane</keyword>
<keyword evidence="4" id="KW-1133">Transmembrane helix</keyword>
<evidence type="ECO:0000313" key="7">
    <source>
        <dbReference type="Proteomes" id="UP000275281"/>
    </source>
</evidence>
<evidence type="ECO:0000256" key="4">
    <source>
        <dbReference type="SAM" id="Phobius"/>
    </source>
</evidence>
<comment type="caution">
    <text evidence="6">The sequence shown here is derived from an EMBL/GenBank/DDBJ whole genome shotgun (WGS) entry which is preliminary data.</text>
</comment>
<dbReference type="PANTHER" id="PTHR36842">
    <property type="entry name" value="PROTEIN TOLB HOMOLOG"/>
    <property type="match status" value="1"/>
</dbReference>
<dbReference type="CDD" id="cd00383">
    <property type="entry name" value="trans_reg_C"/>
    <property type="match status" value="1"/>
</dbReference>
<dbReference type="GO" id="GO:0000160">
    <property type="term" value="P:phosphorelay signal transduction system"/>
    <property type="evidence" value="ECO:0007669"/>
    <property type="project" value="InterPro"/>
</dbReference>
<dbReference type="SMART" id="SM00862">
    <property type="entry name" value="Trans_reg_C"/>
    <property type="match status" value="1"/>
</dbReference>
<dbReference type="InterPro" id="IPR016032">
    <property type="entry name" value="Sig_transdc_resp-reg_C-effctor"/>
</dbReference>
<keyword evidence="2 3" id="KW-0238">DNA-binding</keyword>
<dbReference type="PANTHER" id="PTHR36842:SF1">
    <property type="entry name" value="PROTEIN TOLB"/>
    <property type="match status" value="1"/>
</dbReference>
<evidence type="ECO:0000256" key="3">
    <source>
        <dbReference type="PROSITE-ProRule" id="PRU01091"/>
    </source>
</evidence>
<dbReference type="OrthoDB" id="5693682at2"/>
<dbReference type="SUPFAM" id="SSF82171">
    <property type="entry name" value="DPP6 N-terminal domain-like"/>
    <property type="match status" value="2"/>
</dbReference>
<dbReference type="Pfam" id="PF07676">
    <property type="entry name" value="PD40"/>
    <property type="match status" value="2"/>
</dbReference>
<reference evidence="6 7" key="1">
    <citation type="submission" date="2018-11" db="EMBL/GenBank/DDBJ databases">
        <authorList>
            <person name="Ye M.-Q."/>
            <person name="Du Z.-J."/>
        </authorList>
    </citation>
    <scope>NUCLEOTIDE SEQUENCE [LARGE SCALE GENOMIC DNA]</scope>
    <source>
        <strain evidence="6 7">U0105</strain>
    </source>
</reference>
<dbReference type="InterPro" id="IPR011659">
    <property type="entry name" value="WD40"/>
</dbReference>
<dbReference type="Gene3D" id="2.120.10.30">
    <property type="entry name" value="TolB, C-terminal domain"/>
    <property type="match status" value="2"/>
</dbReference>
<gene>
    <name evidence="6" type="ORF">DRW07_10385</name>
</gene>